<dbReference type="eggNOG" id="ENOG502RM4B">
    <property type="taxonomic scope" value="Eukaryota"/>
</dbReference>
<dbReference type="RefSeq" id="XP_001829706.2">
    <property type="nucleotide sequence ID" value="XM_001829654.2"/>
</dbReference>
<organism evidence="8 9">
    <name type="scientific">Coprinopsis cinerea (strain Okayama-7 / 130 / ATCC MYA-4618 / FGSC 9003)</name>
    <name type="common">Inky cap fungus</name>
    <name type="synonym">Hormographiella aspergillata</name>
    <dbReference type="NCBI Taxonomy" id="240176"/>
    <lineage>
        <taxon>Eukaryota</taxon>
        <taxon>Fungi</taxon>
        <taxon>Dikarya</taxon>
        <taxon>Basidiomycota</taxon>
        <taxon>Agaricomycotina</taxon>
        <taxon>Agaricomycetes</taxon>
        <taxon>Agaricomycetidae</taxon>
        <taxon>Agaricales</taxon>
        <taxon>Agaricineae</taxon>
        <taxon>Psathyrellaceae</taxon>
        <taxon>Coprinopsis</taxon>
    </lineage>
</organism>
<dbReference type="PROSITE" id="PS50865">
    <property type="entry name" value="ZF_MYND_2"/>
    <property type="match status" value="1"/>
</dbReference>
<dbReference type="SUPFAM" id="SSF48056">
    <property type="entry name" value="Di-copper centre-containing domain"/>
    <property type="match status" value="1"/>
</dbReference>
<dbReference type="EMBL" id="AACS02000003">
    <property type="protein sequence ID" value="EAU92074.2"/>
    <property type="molecule type" value="Genomic_DNA"/>
</dbReference>
<proteinExistence type="predicted"/>
<dbReference type="PANTHER" id="PTHR11474:SF126">
    <property type="entry name" value="TYROSINASE-LIKE PROTEIN TYR-1-RELATED"/>
    <property type="match status" value="1"/>
</dbReference>
<sequence>MFPASLLSFITFLLLFSNTLSAPSRTGAHHTLPTRPCPTAVDTSNPIIPFLNYGKIRAAADAALTFLDSKKIPPHRVPPRGPLKCDKLRIRKEWRKLTRAEQKAYIRAEKCLMTTPTLGLTGNSSHTFYDDLTNSHAQGFLRYHGNAKFLPWRRWFVWLHSVSLERLCGYIGPIPYWDYTLDAGPDVYNSPIFSTDPEVGFGDGGSVPINELGGRAGGYIVDNGAFANYRPNLPMPHYLVRNFTPDAQYNPDGIFGVGVSDTFNQTARDRVMSADHFWDFEVKIDGLDEPEWRGVHNSIHFLLGGDGQSLNWLEGTPWYGSQVFSTNEPIFYLHHANVDHVWWEWQNKNPKFQYDFSGPPGSTDGVCDMLPLNEKNYVVSALEAALVHIETPLTVPNTAQPGFLDSFHRVGYALEVILSCVVYGGRSPAVKQSTVATVLGKLDQLFTSNLVFLDCMLDPPKNLPAVMLPGVAVRLACRLMYVILIAHKELAEAMFSCPTATQLALRLWSVSKNQNGDAYLDLPAIAGSPDPSTIIQLYVLIESGKAALIDALLCSRSHRRAFSTAFVSRVRQIGLYRDSNNGSNVFPIPGTENHWRMVKDVAVGLATHPTIYRSLSRLDFFKVWARTLVTAIGDNTSPQVIDRTCDIIVAAEMCGGNKWAAVRDVVLEGFLCVALRSLLDIARTDDKGLVERATWIPQYLSKYAYYPSFTPLLHGQISSVVGVEGQQRRLERSPIARELYAFIGAAHEANESRYEPPERHVVICDNSSAPHSCPNPTSLDPTKAGKTCGGCHWVNYCSAKCQQEDWTRRHRWECAEMRREYIADKLSGARYSYTMRYFQTQFIMASVLFYAQGQLDNFLVLDYSRGDLYHGAGRRYMPAETYQEYRLKSNCPAIEARVDGFVADVIGQPFQHYSTRSGIRTHPRFRDLFGYEARANRRWRRYPGQRPLEVV</sequence>
<feature type="non-terminal residue" evidence="8">
    <location>
        <position position="1"/>
    </location>
</feature>
<dbReference type="Pfam" id="PF00264">
    <property type="entry name" value="Tyrosinase"/>
    <property type="match status" value="1"/>
</dbReference>
<evidence type="ECO:0000313" key="9">
    <source>
        <dbReference type="Proteomes" id="UP000001861"/>
    </source>
</evidence>
<evidence type="ECO:0000256" key="4">
    <source>
        <dbReference type="ARBA" id="ARBA00023008"/>
    </source>
</evidence>
<keyword evidence="4" id="KW-0186">Copper</keyword>
<dbReference type="InterPro" id="IPR050316">
    <property type="entry name" value="Tyrosinase/Hemocyanin"/>
</dbReference>
<keyword evidence="6" id="KW-0732">Signal</keyword>
<dbReference type="InParanoid" id="A8N4B1"/>
<dbReference type="AlphaFoldDB" id="A8N4B1"/>
<evidence type="ECO:0000313" key="8">
    <source>
        <dbReference type="EMBL" id="EAU92074.2"/>
    </source>
</evidence>
<dbReference type="OrthoDB" id="6132182at2759"/>
<keyword evidence="1" id="KW-0479">Metal-binding</keyword>
<dbReference type="KEGG" id="cci:CC1G_09595"/>
<dbReference type="SUPFAM" id="SSF144232">
    <property type="entry name" value="HIT/MYND zinc finger-like"/>
    <property type="match status" value="1"/>
</dbReference>
<evidence type="ECO:0000256" key="1">
    <source>
        <dbReference type="ARBA" id="ARBA00022723"/>
    </source>
</evidence>
<dbReference type="Proteomes" id="UP000001861">
    <property type="component" value="Unassembled WGS sequence"/>
</dbReference>
<evidence type="ECO:0000256" key="6">
    <source>
        <dbReference type="SAM" id="SignalP"/>
    </source>
</evidence>
<feature type="signal peptide" evidence="6">
    <location>
        <begin position="1"/>
        <end position="21"/>
    </location>
</feature>
<feature type="chain" id="PRO_5002726189" description="MYND-type domain-containing protein" evidence="6">
    <location>
        <begin position="22"/>
        <end position="951"/>
    </location>
</feature>
<dbReference type="GeneID" id="6006138"/>
<dbReference type="Gene3D" id="6.10.140.2220">
    <property type="match status" value="1"/>
</dbReference>
<protein>
    <recommendedName>
        <fullName evidence="7">MYND-type domain-containing protein</fullName>
    </recommendedName>
</protein>
<accession>A8N4B1</accession>
<dbReference type="GO" id="GO:0016491">
    <property type="term" value="F:oxidoreductase activity"/>
    <property type="evidence" value="ECO:0007669"/>
    <property type="project" value="InterPro"/>
</dbReference>
<dbReference type="InterPro" id="IPR002893">
    <property type="entry name" value="Znf_MYND"/>
</dbReference>
<evidence type="ECO:0000256" key="3">
    <source>
        <dbReference type="ARBA" id="ARBA00022833"/>
    </source>
</evidence>
<dbReference type="InterPro" id="IPR002227">
    <property type="entry name" value="Tyrosinase_Cu-bd"/>
</dbReference>
<feature type="domain" description="MYND-type" evidence="7">
    <location>
        <begin position="761"/>
        <end position="814"/>
    </location>
</feature>
<keyword evidence="3" id="KW-0862">Zinc</keyword>
<name>A8N4B1_COPC7</name>
<gene>
    <name evidence="8" type="ORF">CC1G_09595</name>
</gene>
<dbReference type="PRINTS" id="PR00092">
    <property type="entry name" value="TYROSINASE"/>
</dbReference>
<reference evidence="8 9" key="1">
    <citation type="journal article" date="2010" name="Proc. Natl. Acad. Sci. U.S.A.">
        <title>Insights into evolution of multicellular fungi from the assembled chromosomes of the mushroom Coprinopsis cinerea (Coprinus cinereus).</title>
        <authorList>
            <person name="Stajich J.E."/>
            <person name="Wilke S.K."/>
            <person name="Ahren D."/>
            <person name="Au C.H."/>
            <person name="Birren B.W."/>
            <person name="Borodovsky M."/>
            <person name="Burns C."/>
            <person name="Canback B."/>
            <person name="Casselton L.A."/>
            <person name="Cheng C.K."/>
            <person name="Deng J."/>
            <person name="Dietrich F.S."/>
            <person name="Fargo D.C."/>
            <person name="Farman M.L."/>
            <person name="Gathman A.C."/>
            <person name="Goldberg J."/>
            <person name="Guigo R."/>
            <person name="Hoegger P.J."/>
            <person name="Hooker J.B."/>
            <person name="Huggins A."/>
            <person name="James T.Y."/>
            <person name="Kamada T."/>
            <person name="Kilaru S."/>
            <person name="Kodira C."/>
            <person name="Kues U."/>
            <person name="Kupfer D."/>
            <person name="Kwan H.S."/>
            <person name="Lomsadze A."/>
            <person name="Li W."/>
            <person name="Lilly W.W."/>
            <person name="Ma L.J."/>
            <person name="Mackey A.J."/>
            <person name="Manning G."/>
            <person name="Martin F."/>
            <person name="Muraguchi H."/>
            <person name="Natvig D.O."/>
            <person name="Palmerini H."/>
            <person name="Ramesh M.A."/>
            <person name="Rehmeyer C.J."/>
            <person name="Roe B.A."/>
            <person name="Shenoy N."/>
            <person name="Stanke M."/>
            <person name="Ter-Hovhannisyan V."/>
            <person name="Tunlid A."/>
            <person name="Velagapudi R."/>
            <person name="Vision T.J."/>
            <person name="Zeng Q."/>
            <person name="Zolan M.E."/>
            <person name="Pukkila P.J."/>
        </authorList>
    </citation>
    <scope>NUCLEOTIDE SEQUENCE [LARGE SCALE GENOMIC DNA]</scope>
    <source>
        <strain evidence="9">Okayama-7 / 130 / ATCC MYA-4618 / FGSC 9003</strain>
    </source>
</reference>
<dbReference type="PANTHER" id="PTHR11474">
    <property type="entry name" value="TYROSINASE FAMILY MEMBER"/>
    <property type="match status" value="1"/>
</dbReference>
<dbReference type="VEuPathDB" id="FungiDB:CC1G_09595"/>
<dbReference type="Pfam" id="PF01753">
    <property type="entry name" value="zf-MYND"/>
    <property type="match status" value="1"/>
</dbReference>
<dbReference type="HOGENOM" id="CLU_309720_0_0_1"/>
<evidence type="ECO:0000259" key="7">
    <source>
        <dbReference type="PROSITE" id="PS50865"/>
    </source>
</evidence>
<dbReference type="GO" id="GO:0008270">
    <property type="term" value="F:zinc ion binding"/>
    <property type="evidence" value="ECO:0007669"/>
    <property type="project" value="UniProtKB-KW"/>
</dbReference>
<dbReference type="Gene3D" id="1.10.1280.10">
    <property type="entry name" value="Di-copper center containing domain from catechol oxidase"/>
    <property type="match status" value="1"/>
</dbReference>
<keyword evidence="2 5" id="KW-0863">Zinc-finger</keyword>
<evidence type="ECO:0000256" key="2">
    <source>
        <dbReference type="ARBA" id="ARBA00022771"/>
    </source>
</evidence>
<dbReference type="InterPro" id="IPR008922">
    <property type="entry name" value="Di-copper_centre_dom_sf"/>
</dbReference>
<comment type="caution">
    <text evidence="8">The sequence shown here is derived from an EMBL/GenBank/DDBJ whole genome shotgun (WGS) entry which is preliminary data.</text>
</comment>
<evidence type="ECO:0000256" key="5">
    <source>
        <dbReference type="PROSITE-ProRule" id="PRU00134"/>
    </source>
</evidence>
<keyword evidence="9" id="KW-1185">Reference proteome</keyword>